<sequence length="533" mass="54808">MSTSPNQTDRLRANLRALGIAVHDDDLEGIAALGFLKRVADVERILAATPPTTLPDYLDAASLPPAPPSATTAAVWPANPPDDTLLGVAAQLRTGAVTPLALTEAALERLTALDPKLNAFQLVTADGARVDAQRATDELAAGAWRGPLHGVPVAIKDLFAVAGLPTSAGSRICADQVATEDATLVARLRAAGAVIIGKTRLSEFAYSPGSNNPHYGPVANPYDLTRDTGGSSSGSAAAVATQIVYTALGTDTGCSIRIPAAFCGLVGLKPTWGRTSLAGAVTLAWSLDHGGALVRNVADAALMLSILAGPDPRDGRTLRAAAAPFAVGDLTAGVQGLRVGLLRSDGSGQPMAGGEQLEAARQAAVALANAGATVVEIDMPQLDSLRVLGAAIAGMEAVAFHLPWMQTRLDDYGAFMRQRLLAGCIYEAGAFIRVQQARAALRQSAATLLTQVDLLIGPIHPGPVPALGVPANNGLAIPINCLGWPALTLPIMLGADGLPLAAHLIAGPWQEALLLRAAYVVEQAQGRFTNPLV</sequence>
<proteinExistence type="predicted"/>
<dbReference type="GO" id="GO:0003824">
    <property type="term" value="F:catalytic activity"/>
    <property type="evidence" value="ECO:0007669"/>
    <property type="project" value="InterPro"/>
</dbReference>
<dbReference type="InterPro" id="IPR023631">
    <property type="entry name" value="Amidase_dom"/>
</dbReference>
<organism evidence="2 3">
    <name type="scientific">Candidatus Viridilinea halotolerans</name>
    <dbReference type="NCBI Taxonomy" id="2491704"/>
    <lineage>
        <taxon>Bacteria</taxon>
        <taxon>Bacillati</taxon>
        <taxon>Chloroflexota</taxon>
        <taxon>Chloroflexia</taxon>
        <taxon>Chloroflexales</taxon>
        <taxon>Chloroflexineae</taxon>
        <taxon>Oscillochloridaceae</taxon>
        <taxon>Candidatus Viridilinea</taxon>
    </lineage>
</organism>
<evidence type="ECO:0000313" key="3">
    <source>
        <dbReference type="Proteomes" id="UP000280307"/>
    </source>
</evidence>
<comment type="caution">
    <text evidence="2">The sequence shown here is derived from an EMBL/GenBank/DDBJ whole genome shotgun (WGS) entry which is preliminary data.</text>
</comment>
<dbReference type="Pfam" id="PF01425">
    <property type="entry name" value="Amidase"/>
    <property type="match status" value="1"/>
</dbReference>
<dbReference type="PANTHER" id="PTHR11895">
    <property type="entry name" value="TRANSAMIDASE"/>
    <property type="match status" value="1"/>
</dbReference>
<name>A0A426U2S4_9CHLR</name>
<dbReference type="SUPFAM" id="SSF75304">
    <property type="entry name" value="Amidase signature (AS) enzymes"/>
    <property type="match status" value="1"/>
</dbReference>
<feature type="domain" description="Amidase" evidence="1">
    <location>
        <begin position="102"/>
        <end position="515"/>
    </location>
</feature>
<dbReference type="PANTHER" id="PTHR11895:SF176">
    <property type="entry name" value="AMIDASE AMID-RELATED"/>
    <property type="match status" value="1"/>
</dbReference>
<dbReference type="InterPro" id="IPR020556">
    <property type="entry name" value="Amidase_CS"/>
</dbReference>
<dbReference type="InterPro" id="IPR000120">
    <property type="entry name" value="Amidase"/>
</dbReference>
<dbReference type="Proteomes" id="UP000280307">
    <property type="component" value="Unassembled WGS sequence"/>
</dbReference>
<protein>
    <submittedName>
        <fullName evidence="2">Amidase</fullName>
    </submittedName>
</protein>
<dbReference type="EMBL" id="RSAS01000308">
    <property type="protein sequence ID" value="RRR73900.1"/>
    <property type="molecule type" value="Genomic_DNA"/>
</dbReference>
<dbReference type="PROSITE" id="PS00571">
    <property type="entry name" value="AMIDASES"/>
    <property type="match status" value="1"/>
</dbReference>
<evidence type="ECO:0000313" key="2">
    <source>
        <dbReference type="EMBL" id="RRR73900.1"/>
    </source>
</evidence>
<dbReference type="AlphaFoldDB" id="A0A426U2S4"/>
<dbReference type="InterPro" id="IPR036928">
    <property type="entry name" value="AS_sf"/>
</dbReference>
<evidence type="ECO:0000259" key="1">
    <source>
        <dbReference type="Pfam" id="PF01425"/>
    </source>
</evidence>
<gene>
    <name evidence="2" type="ORF">EI684_08090</name>
</gene>
<reference evidence="2 3" key="1">
    <citation type="submission" date="2018-12" db="EMBL/GenBank/DDBJ databases">
        <title>Genome Sequence of Candidatus Viridilinea halotolerans isolated from saline sulfide-rich spring.</title>
        <authorList>
            <person name="Grouzdev D.S."/>
            <person name="Burganskaya E.I."/>
            <person name="Krutkina M.S."/>
            <person name="Sukhacheva M.V."/>
            <person name="Gorlenko V.M."/>
        </authorList>
    </citation>
    <scope>NUCLEOTIDE SEQUENCE [LARGE SCALE GENOMIC DNA]</scope>
    <source>
        <strain evidence="2">Chok-6</strain>
    </source>
</reference>
<dbReference type="Gene3D" id="3.90.1300.10">
    <property type="entry name" value="Amidase signature (AS) domain"/>
    <property type="match status" value="1"/>
</dbReference>
<accession>A0A426U2S4</accession>